<protein>
    <recommendedName>
        <fullName evidence="2">non-specific protein-tyrosine kinase</fullName>
        <ecNumber evidence="2">2.7.10.2</ecNumber>
    </recommendedName>
</protein>
<dbReference type="PANTHER" id="PTHR11042:SF185">
    <property type="entry name" value="WEE1-LIKE PROTEIN KINASE"/>
    <property type="match status" value="1"/>
</dbReference>
<evidence type="ECO:0000256" key="9">
    <source>
        <dbReference type="ARBA" id="ARBA00023137"/>
    </source>
</evidence>
<keyword evidence="4" id="KW-0479">Metal-binding</keyword>
<dbReference type="InterPro" id="IPR050339">
    <property type="entry name" value="CC_SR_Kinase"/>
</dbReference>
<evidence type="ECO:0000256" key="12">
    <source>
        <dbReference type="PROSITE-ProRule" id="PRU10141"/>
    </source>
</evidence>
<comment type="caution">
    <text evidence="15">The sequence shown here is derived from an EMBL/GenBank/DDBJ whole genome shotgun (WGS) entry which is preliminary data.</text>
</comment>
<dbReference type="GO" id="GO:0005634">
    <property type="term" value="C:nucleus"/>
    <property type="evidence" value="ECO:0007669"/>
    <property type="project" value="UniProtKB-SubCell"/>
</dbReference>
<dbReference type="SMART" id="SM00220">
    <property type="entry name" value="S_TKc"/>
    <property type="match status" value="1"/>
</dbReference>
<evidence type="ECO:0000313" key="16">
    <source>
        <dbReference type="Proteomes" id="UP000299102"/>
    </source>
</evidence>
<dbReference type="Gene3D" id="1.10.510.10">
    <property type="entry name" value="Transferase(Phosphotransferase) domain 1"/>
    <property type="match status" value="1"/>
</dbReference>
<gene>
    <name evidence="15" type="primary">Wee1</name>
    <name evidence="15" type="ORF">EVAR_68659_1</name>
</gene>
<dbReference type="PROSITE" id="PS00108">
    <property type="entry name" value="PROTEIN_KINASE_ST"/>
    <property type="match status" value="1"/>
</dbReference>
<reference evidence="15 16" key="1">
    <citation type="journal article" date="2019" name="Commun. Biol.">
        <title>The bagworm genome reveals a unique fibroin gene that provides high tensile strength.</title>
        <authorList>
            <person name="Kono N."/>
            <person name="Nakamura H."/>
            <person name="Ohtoshi R."/>
            <person name="Tomita M."/>
            <person name="Numata K."/>
            <person name="Arakawa K."/>
        </authorList>
    </citation>
    <scope>NUCLEOTIDE SEQUENCE [LARGE SCALE GENOMIC DNA]</scope>
</reference>
<dbReference type="Pfam" id="PF00069">
    <property type="entry name" value="Pkinase"/>
    <property type="match status" value="1"/>
</dbReference>
<dbReference type="OrthoDB" id="5337378at2759"/>
<dbReference type="PROSITE" id="PS50011">
    <property type="entry name" value="PROTEIN_KINASE_DOM"/>
    <property type="match status" value="1"/>
</dbReference>
<dbReference type="GO" id="GO:0005737">
    <property type="term" value="C:cytoplasm"/>
    <property type="evidence" value="ECO:0007669"/>
    <property type="project" value="TreeGrafter"/>
</dbReference>
<dbReference type="InterPro" id="IPR017441">
    <property type="entry name" value="Protein_kinase_ATP_BS"/>
</dbReference>
<keyword evidence="8" id="KW-0460">Magnesium</keyword>
<feature type="binding site" evidence="12">
    <location>
        <position position="216"/>
    </location>
    <ligand>
        <name>ATP</name>
        <dbReference type="ChEBI" id="CHEBI:30616"/>
    </ligand>
</feature>
<dbReference type="SUPFAM" id="SSF56112">
    <property type="entry name" value="Protein kinase-like (PK-like)"/>
    <property type="match status" value="1"/>
</dbReference>
<dbReference type="EMBL" id="BGZK01003618">
    <property type="protein sequence ID" value="GBP03065.1"/>
    <property type="molecule type" value="Genomic_DNA"/>
</dbReference>
<feature type="domain" description="Protein kinase" evidence="14">
    <location>
        <begin position="187"/>
        <end position="371"/>
    </location>
</feature>
<comment type="similarity">
    <text evidence="11">Belongs to the protein kinase superfamily. Ser/Thr protein kinase family. GCN2 subfamily.</text>
</comment>
<organism evidence="15 16">
    <name type="scientific">Eumeta variegata</name>
    <name type="common">Bagworm moth</name>
    <name type="synonym">Eumeta japonica</name>
    <dbReference type="NCBI Taxonomy" id="151549"/>
    <lineage>
        <taxon>Eukaryota</taxon>
        <taxon>Metazoa</taxon>
        <taxon>Ecdysozoa</taxon>
        <taxon>Arthropoda</taxon>
        <taxon>Hexapoda</taxon>
        <taxon>Insecta</taxon>
        <taxon>Pterygota</taxon>
        <taxon>Neoptera</taxon>
        <taxon>Endopterygota</taxon>
        <taxon>Lepidoptera</taxon>
        <taxon>Glossata</taxon>
        <taxon>Ditrysia</taxon>
        <taxon>Tineoidea</taxon>
        <taxon>Psychidae</taxon>
        <taxon>Oiketicinae</taxon>
        <taxon>Eumeta</taxon>
    </lineage>
</organism>
<dbReference type="GO" id="GO:0004674">
    <property type="term" value="F:protein serine/threonine kinase activity"/>
    <property type="evidence" value="ECO:0007669"/>
    <property type="project" value="UniProtKB-KW"/>
</dbReference>
<dbReference type="Gene3D" id="3.30.200.20">
    <property type="entry name" value="Phosphorylase Kinase, domain 1"/>
    <property type="match status" value="1"/>
</dbReference>
<keyword evidence="3" id="KW-0808">Transferase</keyword>
<evidence type="ECO:0000259" key="14">
    <source>
        <dbReference type="PROSITE" id="PS50011"/>
    </source>
</evidence>
<keyword evidence="16" id="KW-1185">Reference proteome</keyword>
<dbReference type="FunFam" id="3.30.200.20:FF:000115">
    <property type="entry name" value="Wee1-like kinase 2"/>
    <property type="match status" value="1"/>
</dbReference>
<sequence length="371" mass="42274">MCSPSSPLCTIQPRKLKFGSPGREDEEDAEELISIGKQKHNLRRNILNMDFEIQKNQTPISTSISPPYRKVRALRLLISCYAKTILENPLALERPRSLPLHNKAFDNVMHEQTANVNPFTPDSLLAHNKKRCRTQFGRENLSNRSLQLFLNSDEDFINDSDFAPETHQAPKRLALQDTNISRFNKEFVELSVIGIGQFGMVYQCLNRLDGCIYAIKRSIKPVAGSSFEKQALNEVWAHAVLGKHDNVVRYYSAWAEDNHMLIQNEYCNGGSLQSLLQKRPLVESELRILLLHVAEGLRYIHSNDLVHMDLKSGNIFLTKVPSVHKSSMPPLTKECYETGMDGIYEELSNSEWLITYKIGDLGMLHQLKNPV</sequence>
<evidence type="ECO:0000256" key="8">
    <source>
        <dbReference type="ARBA" id="ARBA00022842"/>
    </source>
</evidence>
<evidence type="ECO:0000256" key="3">
    <source>
        <dbReference type="ARBA" id="ARBA00022679"/>
    </source>
</evidence>
<evidence type="ECO:0000256" key="2">
    <source>
        <dbReference type="ARBA" id="ARBA00011903"/>
    </source>
</evidence>
<keyword evidence="7 12" id="KW-0067">ATP-binding</keyword>
<keyword evidence="13" id="KW-0723">Serine/threonine-protein kinase</keyword>
<proteinExistence type="inferred from homology"/>
<evidence type="ECO:0000256" key="13">
    <source>
        <dbReference type="RuleBase" id="RU000304"/>
    </source>
</evidence>
<evidence type="ECO:0000256" key="7">
    <source>
        <dbReference type="ARBA" id="ARBA00022840"/>
    </source>
</evidence>
<dbReference type="InterPro" id="IPR008271">
    <property type="entry name" value="Ser/Thr_kinase_AS"/>
</dbReference>
<dbReference type="InterPro" id="IPR011009">
    <property type="entry name" value="Kinase-like_dom_sf"/>
</dbReference>
<name>A0A4C1SM47_EUMVA</name>
<evidence type="ECO:0000256" key="1">
    <source>
        <dbReference type="ARBA" id="ARBA00004123"/>
    </source>
</evidence>
<dbReference type="InterPro" id="IPR000719">
    <property type="entry name" value="Prot_kinase_dom"/>
</dbReference>
<evidence type="ECO:0000256" key="5">
    <source>
        <dbReference type="ARBA" id="ARBA00022741"/>
    </source>
</evidence>
<dbReference type="PROSITE" id="PS00107">
    <property type="entry name" value="PROTEIN_KINASE_ATP"/>
    <property type="match status" value="1"/>
</dbReference>
<evidence type="ECO:0000256" key="10">
    <source>
        <dbReference type="ARBA" id="ARBA00023242"/>
    </source>
</evidence>
<keyword evidence="10" id="KW-0539">Nucleus</keyword>
<evidence type="ECO:0000313" key="15">
    <source>
        <dbReference type="EMBL" id="GBP03065.1"/>
    </source>
</evidence>
<dbReference type="STRING" id="151549.A0A4C1SM47"/>
<keyword evidence="5 12" id="KW-0547">Nucleotide-binding</keyword>
<dbReference type="EC" id="2.7.10.2" evidence="2"/>
<dbReference type="GO" id="GO:0046872">
    <property type="term" value="F:metal ion binding"/>
    <property type="evidence" value="ECO:0007669"/>
    <property type="project" value="UniProtKB-KW"/>
</dbReference>
<dbReference type="Proteomes" id="UP000299102">
    <property type="component" value="Unassembled WGS sequence"/>
</dbReference>
<dbReference type="PANTHER" id="PTHR11042">
    <property type="entry name" value="EUKARYOTIC TRANSLATION INITIATION FACTOR 2-ALPHA KINASE EIF2-ALPHA KINASE -RELATED"/>
    <property type="match status" value="1"/>
</dbReference>
<evidence type="ECO:0000256" key="11">
    <source>
        <dbReference type="ARBA" id="ARBA00037982"/>
    </source>
</evidence>
<keyword evidence="6 15" id="KW-0418">Kinase</keyword>
<evidence type="ECO:0000256" key="6">
    <source>
        <dbReference type="ARBA" id="ARBA00022777"/>
    </source>
</evidence>
<keyword evidence="9" id="KW-0829">Tyrosine-protein kinase</keyword>
<accession>A0A4C1SM47</accession>
<evidence type="ECO:0000256" key="4">
    <source>
        <dbReference type="ARBA" id="ARBA00022723"/>
    </source>
</evidence>
<dbReference type="GO" id="GO:0004715">
    <property type="term" value="F:non-membrane spanning protein tyrosine kinase activity"/>
    <property type="evidence" value="ECO:0007669"/>
    <property type="project" value="UniProtKB-EC"/>
</dbReference>
<dbReference type="GO" id="GO:0005524">
    <property type="term" value="F:ATP binding"/>
    <property type="evidence" value="ECO:0007669"/>
    <property type="project" value="UniProtKB-UniRule"/>
</dbReference>
<comment type="subcellular location">
    <subcellularLocation>
        <location evidence="1">Nucleus</location>
    </subcellularLocation>
</comment>
<dbReference type="AlphaFoldDB" id="A0A4C1SM47"/>